<keyword evidence="1" id="KW-0805">Transcription regulation</keyword>
<dbReference type="Pfam" id="PF07702">
    <property type="entry name" value="UTRA"/>
    <property type="match status" value="1"/>
</dbReference>
<dbReference type="CDD" id="cd07377">
    <property type="entry name" value="WHTH_GntR"/>
    <property type="match status" value="1"/>
</dbReference>
<proteinExistence type="predicted"/>
<keyword evidence="2" id="KW-0238">DNA-binding</keyword>
<dbReference type="STRING" id="525918.SAMN05660964_00732"/>
<dbReference type="SMART" id="SM00345">
    <property type="entry name" value="HTH_GNTR"/>
    <property type="match status" value="1"/>
</dbReference>
<dbReference type="Proteomes" id="UP000199397">
    <property type="component" value="Unassembled WGS sequence"/>
</dbReference>
<name>A0A1H3XMC5_9GAMM</name>
<organism evidence="5 6">
    <name type="scientific">Thiothrix caldifontis</name>
    <dbReference type="NCBI Taxonomy" id="525918"/>
    <lineage>
        <taxon>Bacteria</taxon>
        <taxon>Pseudomonadati</taxon>
        <taxon>Pseudomonadota</taxon>
        <taxon>Gammaproteobacteria</taxon>
        <taxon>Thiotrichales</taxon>
        <taxon>Thiotrichaceae</taxon>
        <taxon>Thiothrix</taxon>
    </lineage>
</organism>
<dbReference type="OrthoDB" id="6626198at2"/>
<reference evidence="5 6" key="1">
    <citation type="submission" date="2016-10" db="EMBL/GenBank/DDBJ databases">
        <authorList>
            <person name="de Groot N.N."/>
        </authorList>
    </citation>
    <scope>NUCLEOTIDE SEQUENCE [LARGE SCALE GENOMIC DNA]</scope>
    <source>
        <strain evidence="5 6">DSM 21228</strain>
    </source>
</reference>
<evidence type="ECO:0000256" key="3">
    <source>
        <dbReference type="ARBA" id="ARBA00023163"/>
    </source>
</evidence>
<dbReference type="InterPro" id="IPR000524">
    <property type="entry name" value="Tscrpt_reg_HTH_GntR"/>
</dbReference>
<dbReference type="Gene3D" id="1.10.10.10">
    <property type="entry name" value="Winged helix-like DNA-binding domain superfamily/Winged helix DNA-binding domain"/>
    <property type="match status" value="1"/>
</dbReference>
<sequence length="274" mass="30601">MSAVALRGVDTTLNAVNDSVAFIQRLKPDSGIAEPVYRQLQRQIIQMIQAGELGEGDSLPSERMLAEALRLSRTTIRRCYDELREQDFISTHGRAGVMVKSPPRINPEIGKLKGFTEEMREIGVEPSTQLLERQIVCDRTIASIFNRPSTARFLKLVRLRLGDGVPMTREVAWYDLTLAPALADWDVVGSAYQFLQQHCGVTLADGEQTIEAAMSNAEEMAAFGFVEPSPCLLLKRKTYATTGQMVEYVEGTFRGDAYTYRITLKMNPHMPAQP</sequence>
<dbReference type="GO" id="GO:0045892">
    <property type="term" value="P:negative regulation of DNA-templated transcription"/>
    <property type="evidence" value="ECO:0007669"/>
    <property type="project" value="TreeGrafter"/>
</dbReference>
<dbReference type="InterPro" id="IPR036390">
    <property type="entry name" value="WH_DNA-bd_sf"/>
</dbReference>
<dbReference type="GO" id="GO:0003700">
    <property type="term" value="F:DNA-binding transcription factor activity"/>
    <property type="evidence" value="ECO:0007669"/>
    <property type="project" value="InterPro"/>
</dbReference>
<dbReference type="Gene3D" id="3.40.1410.10">
    <property type="entry name" value="Chorismate lyase-like"/>
    <property type="match status" value="1"/>
</dbReference>
<dbReference type="InterPro" id="IPR036388">
    <property type="entry name" value="WH-like_DNA-bd_sf"/>
</dbReference>
<evidence type="ECO:0000256" key="2">
    <source>
        <dbReference type="ARBA" id="ARBA00023125"/>
    </source>
</evidence>
<evidence type="ECO:0000313" key="5">
    <source>
        <dbReference type="EMBL" id="SEA00081.1"/>
    </source>
</evidence>
<evidence type="ECO:0000256" key="1">
    <source>
        <dbReference type="ARBA" id="ARBA00023015"/>
    </source>
</evidence>
<keyword evidence="6" id="KW-1185">Reference proteome</keyword>
<dbReference type="RefSeq" id="WP_093065502.1">
    <property type="nucleotide sequence ID" value="NZ_FNQP01000003.1"/>
</dbReference>
<protein>
    <submittedName>
        <fullName evidence="5">GntR family transcriptional regulator</fullName>
    </submittedName>
</protein>
<dbReference type="SMART" id="SM00866">
    <property type="entry name" value="UTRA"/>
    <property type="match status" value="1"/>
</dbReference>
<dbReference type="PRINTS" id="PR00035">
    <property type="entry name" value="HTHGNTR"/>
</dbReference>
<dbReference type="PROSITE" id="PS50949">
    <property type="entry name" value="HTH_GNTR"/>
    <property type="match status" value="1"/>
</dbReference>
<dbReference type="InterPro" id="IPR028978">
    <property type="entry name" value="Chorismate_lyase_/UTRA_dom_sf"/>
</dbReference>
<dbReference type="InterPro" id="IPR011663">
    <property type="entry name" value="UTRA"/>
</dbReference>
<dbReference type="GO" id="GO:0003677">
    <property type="term" value="F:DNA binding"/>
    <property type="evidence" value="ECO:0007669"/>
    <property type="project" value="UniProtKB-KW"/>
</dbReference>
<dbReference type="SUPFAM" id="SSF46785">
    <property type="entry name" value="Winged helix' DNA-binding domain"/>
    <property type="match status" value="1"/>
</dbReference>
<dbReference type="PANTHER" id="PTHR44846:SF1">
    <property type="entry name" value="MANNOSYL-D-GLYCERATE TRANSPORT_METABOLISM SYSTEM REPRESSOR MNGR-RELATED"/>
    <property type="match status" value="1"/>
</dbReference>
<keyword evidence="3" id="KW-0804">Transcription</keyword>
<feature type="domain" description="HTH gntR-type" evidence="4">
    <location>
        <begin position="34"/>
        <end position="102"/>
    </location>
</feature>
<evidence type="ECO:0000313" key="6">
    <source>
        <dbReference type="Proteomes" id="UP000199397"/>
    </source>
</evidence>
<accession>A0A1H3XMC5</accession>
<dbReference type="SUPFAM" id="SSF64288">
    <property type="entry name" value="Chorismate lyase-like"/>
    <property type="match status" value="1"/>
</dbReference>
<dbReference type="AlphaFoldDB" id="A0A1H3XMC5"/>
<evidence type="ECO:0000259" key="4">
    <source>
        <dbReference type="PROSITE" id="PS50949"/>
    </source>
</evidence>
<dbReference type="EMBL" id="FNQP01000003">
    <property type="protein sequence ID" value="SEA00081.1"/>
    <property type="molecule type" value="Genomic_DNA"/>
</dbReference>
<dbReference type="InterPro" id="IPR050679">
    <property type="entry name" value="Bact_HTH_transcr_reg"/>
</dbReference>
<dbReference type="PANTHER" id="PTHR44846">
    <property type="entry name" value="MANNOSYL-D-GLYCERATE TRANSPORT/METABOLISM SYSTEM REPRESSOR MNGR-RELATED"/>
    <property type="match status" value="1"/>
</dbReference>
<dbReference type="Pfam" id="PF00392">
    <property type="entry name" value="GntR"/>
    <property type="match status" value="1"/>
</dbReference>
<gene>
    <name evidence="5" type="ORF">SAMN05660964_00732</name>
</gene>